<protein>
    <submittedName>
        <fullName evidence="2">Uncharacterized protein</fullName>
    </submittedName>
</protein>
<keyword evidence="3" id="KW-1185">Reference proteome</keyword>
<accession>A0A481W591</accession>
<organism evidence="2 3">
    <name type="scientific">Pseudomonas phage Psa21</name>
    <dbReference type="NCBI Taxonomy" id="2530023"/>
    <lineage>
        <taxon>Viruses</taxon>
        <taxon>Duplodnaviria</taxon>
        <taxon>Heunggongvirae</taxon>
        <taxon>Uroviricota</taxon>
        <taxon>Caudoviricetes</taxon>
        <taxon>Chimalliviridae</taxon>
        <taxon>Tepukevirus</taxon>
        <taxon>Tepukevirus Psa21</taxon>
    </lineage>
</organism>
<dbReference type="EMBL" id="MK552327">
    <property type="protein sequence ID" value="QBJ02553.1"/>
    <property type="molecule type" value="Genomic_DNA"/>
</dbReference>
<proteinExistence type="predicted"/>
<dbReference type="Proteomes" id="UP000294134">
    <property type="component" value="Segment"/>
</dbReference>
<evidence type="ECO:0000256" key="1">
    <source>
        <dbReference type="SAM" id="MobiDB-lite"/>
    </source>
</evidence>
<evidence type="ECO:0000313" key="3">
    <source>
        <dbReference type="Proteomes" id="UP000294134"/>
    </source>
</evidence>
<feature type="region of interest" description="Disordered" evidence="1">
    <location>
        <begin position="70"/>
        <end position="89"/>
    </location>
</feature>
<gene>
    <name evidence="2" type="ORF">PSA21_23</name>
</gene>
<reference evidence="2 3" key="1">
    <citation type="submission" date="2019-02" db="EMBL/GenBank/DDBJ databases">
        <authorList>
            <person name="Frampton R.A."/>
            <person name="Wojtus J.K."/>
            <person name="Fineran P.C."/>
            <person name="Hendrickson H.L."/>
        </authorList>
    </citation>
    <scope>NUCLEOTIDE SEQUENCE [LARGE SCALE GENOMIC DNA]</scope>
</reference>
<evidence type="ECO:0000313" key="2">
    <source>
        <dbReference type="EMBL" id="QBJ02553.1"/>
    </source>
</evidence>
<name>A0A481W591_9CAUD</name>
<sequence length="163" mass="18294">MTISKGKMRYLRVAYRAITNRAKFVAVMRENYTSAYAKDPIKTEALIQKTADSFNWLTVSSVLPNGDTVSKSNKSHWTKPLTGKHRSTVKHGEKAPYELHWGTWKCNPISNVNVTEGNKDLLSEIMGEPLQAGERLVIKPSPLTDEQQAAFNNVDTDWGSNRA</sequence>
<feature type="compositionally biased region" description="Basic residues" evidence="1">
    <location>
        <begin position="73"/>
        <end position="89"/>
    </location>
</feature>